<dbReference type="EMBL" id="BAABME010027949">
    <property type="protein sequence ID" value="GAA0176350.1"/>
    <property type="molecule type" value="Genomic_DNA"/>
</dbReference>
<comment type="caution">
    <text evidence="1">The sequence shown here is derived from an EMBL/GenBank/DDBJ whole genome shotgun (WGS) entry which is preliminary data.</text>
</comment>
<reference evidence="1 2" key="1">
    <citation type="submission" date="2024-01" db="EMBL/GenBank/DDBJ databases">
        <title>The complete chloroplast genome sequence of Lithospermum erythrorhizon: insights into the phylogenetic relationship among Boraginaceae species and the maternal lineages of purple gromwells.</title>
        <authorList>
            <person name="Okada T."/>
            <person name="Watanabe K."/>
        </authorList>
    </citation>
    <scope>NUCLEOTIDE SEQUENCE [LARGE SCALE GENOMIC DNA]</scope>
</reference>
<name>A0AAV3RJC4_LITER</name>
<dbReference type="AlphaFoldDB" id="A0AAV3RJC4"/>
<gene>
    <name evidence="1" type="ORF">LIER_42064</name>
</gene>
<sequence length="260" mass="30369">MEENSSMRDKFEILLKWGLERHGREEKRCTDRTCALDHWDGGSNKLHDVGFLGSCFTRTDGRVSSRLDRVLGDSPCLDLFPKRKYLFVRITLLQLVLLLIKIKLLEAQSKHLRCLAMEKDFLTQKYGTKWMKEGDRFTSFFHSFIKKKHRRKHIAGSLVDGEWIRNKDALANSVVYHFHYNFTRGTEIEEEAHLIDCISQFVIDQQNAMLMELQSIEEVRDSVFALDKHSIELVHYLDRPCLGGNVLLKIDMSRAFDMLS</sequence>
<evidence type="ECO:0008006" key="3">
    <source>
        <dbReference type="Google" id="ProtNLM"/>
    </source>
</evidence>
<accession>A0AAV3RJC4</accession>
<evidence type="ECO:0000313" key="2">
    <source>
        <dbReference type="Proteomes" id="UP001454036"/>
    </source>
</evidence>
<proteinExistence type="predicted"/>
<keyword evidence="2" id="KW-1185">Reference proteome</keyword>
<evidence type="ECO:0000313" key="1">
    <source>
        <dbReference type="EMBL" id="GAA0176350.1"/>
    </source>
</evidence>
<dbReference type="Proteomes" id="UP001454036">
    <property type="component" value="Unassembled WGS sequence"/>
</dbReference>
<protein>
    <recommendedName>
        <fullName evidence="3">Reverse transcriptase</fullName>
    </recommendedName>
</protein>
<organism evidence="1 2">
    <name type="scientific">Lithospermum erythrorhizon</name>
    <name type="common">Purple gromwell</name>
    <name type="synonym">Lithospermum officinale var. erythrorhizon</name>
    <dbReference type="NCBI Taxonomy" id="34254"/>
    <lineage>
        <taxon>Eukaryota</taxon>
        <taxon>Viridiplantae</taxon>
        <taxon>Streptophyta</taxon>
        <taxon>Embryophyta</taxon>
        <taxon>Tracheophyta</taxon>
        <taxon>Spermatophyta</taxon>
        <taxon>Magnoliopsida</taxon>
        <taxon>eudicotyledons</taxon>
        <taxon>Gunneridae</taxon>
        <taxon>Pentapetalae</taxon>
        <taxon>asterids</taxon>
        <taxon>lamiids</taxon>
        <taxon>Boraginales</taxon>
        <taxon>Boraginaceae</taxon>
        <taxon>Boraginoideae</taxon>
        <taxon>Lithospermeae</taxon>
        <taxon>Lithospermum</taxon>
    </lineage>
</organism>